<sequence>GNVTKGTPTQMASNEEFHPQCVKNAPIAPCDNINICGTQPLTKTPLSFTLSSNLSSKSHLSISSLLYAPLSTQMNGLFVASNPKPISINCLGATRLRLPRQT</sequence>
<dbReference type="AlphaFoldDB" id="A0A151QSW2"/>
<gene>
    <name evidence="1" type="ORF">KK1_045741</name>
</gene>
<accession>A0A151QSW2</accession>
<name>A0A151QSW2_CAJCA</name>
<evidence type="ECO:0000313" key="2">
    <source>
        <dbReference type="Proteomes" id="UP000075243"/>
    </source>
</evidence>
<protein>
    <submittedName>
        <fullName evidence="1">Uncharacterized protein</fullName>
    </submittedName>
</protein>
<reference evidence="1" key="1">
    <citation type="journal article" date="2012" name="Nat. Biotechnol.">
        <title>Draft genome sequence of pigeonpea (Cajanus cajan), an orphan legume crop of resource-poor farmers.</title>
        <authorList>
            <person name="Varshney R.K."/>
            <person name="Chen W."/>
            <person name="Li Y."/>
            <person name="Bharti A.K."/>
            <person name="Saxena R.K."/>
            <person name="Schlueter J.A."/>
            <person name="Donoghue M.T."/>
            <person name="Azam S."/>
            <person name="Fan G."/>
            <person name="Whaley A.M."/>
            <person name="Farmer A.D."/>
            <person name="Sheridan J."/>
            <person name="Iwata A."/>
            <person name="Tuteja R."/>
            <person name="Penmetsa R.V."/>
            <person name="Wu W."/>
            <person name="Upadhyaya H.D."/>
            <person name="Yang S.P."/>
            <person name="Shah T."/>
            <person name="Saxena K.B."/>
            <person name="Michael T."/>
            <person name="McCombie W.R."/>
            <person name="Yang B."/>
            <person name="Zhang G."/>
            <person name="Yang H."/>
            <person name="Wang J."/>
            <person name="Spillane C."/>
            <person name="Cook D.R."/>
            <person name="May G.D."/>
            <person name="Xu X."/>
            <person name="Jackson S.A."/>
        </authorList>
    </citation>
    <scope>NUCLEOTIDE SEQUENCE [LARGE SCALE GENOMIC DNA]</scope>
</reference>
<dbReference type="EMBL" id="KQ484895">
    <property type="protein sequence ID" value="KYP33407.1"/>
    <property type="molecule type" value="Genomic_DNA"/>
</dbReference>
<dbReference type="Proteomes" id="UP000075243">
    <property type="component" value="Unassembled WGS sequence"/>
</dbReference>
<keyword evidence="2" id="KW-1185">Reference proteome</keyword>
<feature type="non-terminal residue" evidence="1">
    <location>
        <position position="1"/>
    </location>
</feature>
<evidence type="ECO:0000313" key="1">
    <source>
        <dbReference type="EMBL" id="KYP33407.1"/>
    </source>
</evidence>
<organism evidence="1 2">
    <name type="scientific">Cajanus cajan</name>
    <name type="common">Pigeon pea</name>
    <name type="synonym">Cajanus indicus</name>
    <dbReference type="NCBI Taxonomy" id="3821"/>
    <lineage>
        <taxon>Eukaryota</taxon>
        <taxon>Viridiplantae</taxon>
        <taxon>Streptophyta</taxon>
        <taxon>Embryophyta</taxon>
        <taxon>Tracheophyta</taxon>
        <taxon>Spermatophyta</taxon>
        <taxon>Magnoliopsida</taxon>
        <taxon>eudicotyledons</taxon>
        <taxon>Gunneridae</taxon>
        <taxon>Pentapetalae</taxon>
        <taxon>rosids</taxon>
        <taxon>fabids</taxon>
        <taxon>Fabales</taxon>
        <taxon>Fabaceae</taxon>
        <taxon>Papilionoideae</taxon>
        <taxon>50 kb inversion clade</taxon>
        <taxon>NPAAA clade</taxon>
        <taxon>indigoferoid/millettioid clade</taxon>
        <taxon>Phaseoleae</taxon>
        <taxon>Cajanus</taxon>
    </lineage>
</organism>
<dbReference type="Gramene" id="C.cajan_43025.t">
    <property type="protein sequence ID" value="C.cajan_43025.t.cds1"/>
    <property type="gene ID" value="C.cajan_43025"/>
</dbReference>
<proteinExistence type="predicted"/>